<comment type="subcellular location">
    <subcellularLocation>
        <location evidence="4">Cytoplasm</location>
    </subcellularLocation>
</comment>
<feature type="compositionally biased region" description="Basic residues" evidence="5">
    <location>
        <begin position="89"/>
        <end position="99"/>
    </location>
</feature>
<evidence type="ECO:0000313" key="7">
    <source>
        <dbReference type="EMBL" id="HHI96627.1"/>
    </source>
</evidence>
<comment type="caution">
    <text evidence="7">The sequence shown here is derived from an EMBL/GenBank/DDBJ whole genome shotgun (WGS) entry which is preliminary data.</text>
</comment>
<evidence type="ECO:0000256" key="1">
    <source>
        <dbReference type="ARBA" id="ARBA00022845"/>
    </source>
</evidence>
<evidence type="ECO:0000256" key="4">
    <source>
        <dbReference type="HAMAP-Rule" id="MF_00839"/>
    </source>
</evidence>
<dbReference type="Pfam" id="PF16321">
    <property type="entry name" value="Ribosom_S30AE_C"/>
    <property type="match status" value="1"/>
</dbReference>
<accession>A0A7V5NYM8</accession>
<keyword evidence="4" id="KW-0963">Cytoplasm</keyword>
<dbReference type="Gene3D" id="3.30.160.100">
    <property type="entry name" value="Ribosome hibernation promotion factor-like"/>
    <property type="match status" value="1"/>
</dbReference>
<evidence type="ECO:0000256" key="3">
    <source>
        <dbReference type="ARBA" id="ARBA00041148"/>
    </source>
</evidence>
<dbReference type="Pfam" id="PF02482">
    <property type="entry name" value="Ribosomal_S30AE"/>
    <property type="match status" value="1"/>
</dbReference>
<comment type="subunit">
    <text evidence="2">Associates exclusively with 100S ribosomes, which are dimers of 70S ribosomes.</text>
</comment>
<dbReference type="CDD" id="cd00552">
    <property type="entry name" value="RaiA"/>
    <property type="match status" value="1"/>
</dbReference>
<evidence type="ECO:0000256" key="5">
    <source>
        <dbReference type="SAM" id="MobiDB-lite"/>
    </source>
</evidence>
<dbReference type="SUPFAM" id="SSF69754">
    <property type="entry name" value="Ribosome binding protein Y (YfiA homologue)"/>
    <property type="match status" value="1"/>
</dbReference>
<dbReference type="InterPro" id="IPR034694">
    <property type="entry name" value="HPF_long/plastid"/>
</dbReference>
<dbReference type="EMBL" id="DROK01000060">
    <property type="protein sequence ID" value="HHI96627.1"/>
    <property type="molecule type" value="Genomic_DNA"/>
</dbReference>
<comment type="similarity">
    <text evidence="4">Belongs to the HPF/YfiA ribosome-associated protein family. Long HPF subfamily.</text>
</comment>
<dbReference type="InterPro" id="IPR050574">
    <property type="entry name" value="HPF/YfiA_ribosome-assoc"/>
</dbReference>
<dbReference type="InterPro" id="IPR032528">
    <property type="entry name" value="Ribosom_S30AE_C"/>
</dbReference>
<dbReference type="Proteomes" id="UP000886101">
    <property type="component" value="Unassembled WGS sequence"/>
</dbReference>
<dbReference type="GO" id="GO:0043024">
    <property type="term" value="F:ribosomal small subunit binding"/>
    <property type="evidence" value="ECO:0007669"/>
    <property type="project" value="TreeGrafter"/>
</dbReference>
<dbReference type="InterPro" id="IPR003489">
    <property type="entry name" value="RHF/RaiA"/>
</dbReference>
<dbReference type="Gene3D" id="3.30.505.50">
    <property type="entry name" value="Sigma 54 modulation/S30EA ribosomal protein, C-terminal domain"/>
    <property type="match status" value="1"/>
</dbReference>
<protein>
    <recommendedName>
        <fullName evidence="3 4">Ribosome hibernation promoting factor</fullName>
        <shortName evidence="4">HPF</shortName>
    </recommendedName>
</protein>
<reference evidence="7" key="1">
    <citation type="journal article" date="2020" name="mSystems">
        <title>Genome- and Community-Level Interaction Insights into Carbon Utilization and Element Cycling Functions of Hydrothermarchaeota in Hydrothermal Sediment.</title>
        <authorList>
            <person name="Zhou Z."/>
            <person name="Liu Y."/>
            <person name="Xu W."/>
            <person name="Pan J."/>
            <person name="Luo Z.H."/>
            <person name="Li M."/>
        </authorList>
    </citation>
    <scope>NUCLEOTIDE SEQUENCE [LARGE SCALE GENOMIC DNA]</scope>
    <source>
        <strain evidence="7">HyVt-533</strain>
    </source>
</reference>
<sequence>MQVNITFRHLDSSPGLKEYVNKRIAKLEKYFYGPVEAHVILKAEKFRQQAEITLIGDGYKVTGKEETADMYEAIDLVVAKLETQVKKLREKRKNRKRGGAKGLEMASLSPSGEEELPVEVERVYVKPMSVEEALEQMKTAEQDFLIFNNPETASVNVLYRKSNGTYVLILPELS</sequence>
<feature type="domain" description="Sigma 54 modulation/S30EA ribosomal protein C-terminal" evidence="6">
    <location>
        <begin position="118"/>
        <end position="166"/>
    </location>
</feature>
<dbReference type="PANTHER" id="PTHR33231:SF1">
    <property type="entry name" value="30S RIBOSOMAL PROTEIN"/>
    <property type="match status" value="1"/>
</dbReference>
<dbReference type="HAMAP" id="MF_00839">
    <property type="entry name" value="HPF"/>
    <property type="match status" value="1"/>
</dbReference>
<dbReference type="AlphaFoldDB" id="A0A7V5NYM8"/>
<keyword evidence="1 4" id="KW-0810">Translation regulation</keyword>
<dbReference type="NCBIfam" id="TIGR00741">
    <property type="entry name" value="yfiA"/>
    <property type="match status" value="1"/>
</dbReference>
<gene>
    <name evidence="7" type="primary">raiA</name>
    <name evidence="4" type="synonym">hpf</name>
    <name evidence="7" type="ORF">ENJ96_02120</name>
</gene>
<comment type="function">
    <text evidence="4">Required for dimerization of active 70S ribosomes into 100S ribosomes in stationary phase; 100S ribosomes are translationally inactive and sometimes present during exponential growth.</text>
</comment>
<dbReference type="InterPro" id="IPR038416">
    <property type="entry name" value="Ribosom_S30AE_C_sf"/>
</dbReference>
<organism evidence="7">
    <name type="scientific">Thermodesulfatator atlanticus</name>
    <dbReference type="NCBI Taxonomy" id="501497"/>
    <lineage>
        <taxon>Bacteria</taxon>
        <taxon>Pseudomonadati</taxon>
        <taxon>Thermodesulfobacteriota</taxon>
        <taxon>Thermodesulfobacteria</taxon>
        <taxon>Thermodesulfobacteriales</taxon>
        <taxon>Thermodesulfatatoraceae</taxon>
        <taxon>Thermodesulfatator</taxon>
    </lineage>
</organism>
<feature type="region of interest" description="Disordered" evidence="5">
    <location>
        <begin position="89"/>
        <end position="108"/>
    </location>
</feature>
<proteinExistence type="inferred from homology"/>
<dbReference type="GO" id="GO:0045900">
    <property type="term" value="P:negative regulation of translational elongation"/>
    <property type="evidence" value="ECO:0007669"/>
    <property type="project" value="TreeGrafter"/>
</dbReference>
<evidence type="ECO:0000259" key="6">
    <source>
        <dbReference type="Pfam" id="PF16321"/>
    </source>
</evidence>
<evidence type="ECO:0000256" key="2">
    <source>
        <dbReference type="ARBA" id="ARBA00038695"/>
    </source>
</evidence>
<dbReference type="PANTHER" id="PTHR33231">
    <property type="entry name" value="30S RIBOSOMAL PROTEIN"/>
    <property type="match status" value="1"/>
</dbReference>
<name>A0A7V5NYM8_9BACT</name>
<comment type="subunit">
    <text evidence="4">Interacts with 100S ribosomes.</text>
</comment>
<dbReference type="GO" id="GO:0022627">
    <property type="term" value="C:cytosolic small ribosomal subunit"/>
    <property type="evidence" value="ECO:0007669"/>
    <property type="project" value="TreeGrafter"/>
</dbReference>
<dbReference type="InterPro" id="IPR036567">
    <property type="entry name" value="RHF-like"/>
</dbReference>